<dbReference type="RefSeq" id="WP_300989786.1">
    <property type="nucleotide sequence ID" value="NZ_CP129235.1"/>
</dbReference>
<name>A0ABT8N949_9BACL</name>
<sequence>MKQFKPFQLTYSAKEPGVLREALSGWGISKRTLASVKYSGGQILVNGNEVTVRHVLKKDDAVTVIFPNEELGEGLIAETGPLNIVYEDQALLIVDKPPLQNTIPSREHPSGSLANIVAMHFKENEIPATLHIATRLDRDTSGLVCIAKNRHIHHMLSMQQQGKTMVRRYDALVHGKFAEKKFKITEPIGRKDSSIIEREVREDGQFAETEVEVLQEFDTFSYVQLQLNTGRTHQIRVHLSHIGHPLLGDDLYGGKRDDIPRQALHCKSLELIHPVSGDELSFTSPLNKDMDEMIHVKR</sequence>
<protein>
    <recommendedName>
        <fullName evidence="3">Pseudouridine synthase</fullName>
        <ecNumber evidence="3">5.4.99.-</ecNumber>
    </recommendedName>
</protein>
<dbReference type="PANTHER" id="PTHR21600:SF35">
    <property type="entry name" value="PSEUDOURIDINE SYNTHASE"/>
    <property type="match status" value="1"/>
</dbReference>
<dbReference type="InterPro" id="IPR050188">
    <property type="entry name" value="RluA_PseudoU_synthase"/>
</dbReference>
<dbReference type="NCBIfam" id="TIGR00005">
    <property type="entry name" value="rluA_subfam"/>
    <property type="match status" value="1"/>
</dbReference>
<evidence type="ECO:0000256" key="2">
    <source>
        <dbReference type="ARBA" id="ARBA00010876"/>
    </source>
</evidence>
<dbReference type="InterPro" id="IPR006145">
    <property type="entry name" value="PsdUridine_synth_RsuA/RluA"/>
</dbReference>
<gene>
    <name evidence="5" type="ORF">QWY13_02690</name>
</gene>
<keyword evidence="6" id="KW-1185">Reference proteome</keyword>
<evidence type="ECO:0000256" key="1">
    <source>
        <dbReference type="ARBA" id="ARBA00000073"/>
    </source>
</evidence>
<proteinExistence type="inferred from homology"/>
<comment type="catalytic activity">
    <reaction evidence="1 3">
        <text>a uridine in RNA = a pseudouridine in RNA</text>
        <dbReference type="Rhea" id="RHEA:48348"/>
        <dbReference type="Rhea" id="RHEA-COMP:12068"/>
        <dbReference type="Rhea" id="RHEA-COMP:12069"/>
        <dbReference type="ChEBI" id="CHEBI:65314"/>
        <dbReference type="ChEBI" id="CHEBI:65315"/>
    </reaction>
</comment>
<dbReference type="EMBL" id="JAUJWU010000001">
    <property type="protein sequence ID" value="MDN7244386.1"/>
    <property type="molecule type" value="Genomic_DNA"/>
</dbReference>
<comment type="similarity">
    <text evidence="2 3">Belongs to the pseudouridine synthase RluA family.</text>
</comment>
<evidence type="ECO:0000313" key="5">
    <source>
        <dbReference type="EMBL" id="MDN7244386.1"/>
    </source>
</evidence>
<dbReference type="InterPro" id="IPR020103">
    <property type="entry name" value="PsdUridine_synth_cat_dom_sf"/>
</dbReference>
<dbReference type="InterPro" id="IPR006225">
    <property type="entry name" value="PsdUridine_synth_RluC/D"/>
</dbReference>
<evidence type="ECO:0000313" key="6">
    <source>
        <dbReference type="Proteomes" id="UP001172142"/>
    </source>
</evidence>
<dbReference type="Proteomes" id="UP001172142">
    <property type="component" value="Unassembled WGS sequence"/>
</dbReference>
<evidence type="ECO:0000256" key="3">
    <source>
        <dbReference type="RuleBase" id="RU362028"/>
    </source>
</evidence>
<dbReference type="Gene3D" id="3.30.2350.10">
    <property type="entry name" value="Pseudouridine synthase"/>
    <property type="match status" value="1"/>
</dbReference>
<reference evidence="5 6" key="1">
    <citation type="submission" date="2023-07" db="EMBL/GenBank/DDBJ databases">
        <title>Novel species in genus Planococcus.</title>
        <authorList>
            <person name="Ning S."/>
        </authorList>
    </citation>
    <scope>NUCLEOTIDE SEQUENCE [LARGE SCALE GENOMIC DNA]</scope>
    <source>
        <strain evidence="5 6">N017</strain>
    </source>
</reference>
<dbReference type="GO" id="GO:0016853">
    <property type="term" value="F:isomerase activity"/>
    <property type="evidence" value="ECO:0007669"/>
    <property type="project" value="UniProtKB-KW"/>
</dbReference>
<keyword evidence="3 5" id="KW-0413">Isomerase</keyword>
<accession>A0ABT8N949</accession>
<dbReference type="PANTHER" id="PTHR21600">
    <property type="entry name" value="MITOCHONDRIAL RNA PSEUDOURIDINE SYNTHASE"/>
    <property type="match status" value="1"/>
</dbReference>
<organism evidence="5 6">
    <name type="scientific">Planococcus shenhongbingii</name>
    <dbReference type="NCBI Taxonomy" id="3058398"/>
    <lineage>
        <taxon>Bacteria</taxon>
        <taxon>Bacillati</taxon>
        <taxon>Bacillota</taxon>
        <taxon>Bacilli</taxon>
        <taxon>Bacillales</taxon>
        <taxon>Caryophanaceae</taxon>
        <taxon>Planococcus</taxon>
    </lineage>
</organism>
<dbReference type="Pfam" id="PF00849">
    <property type="entry name" value="PseudoU_synth_2"/>
    <property type="match status" value="1"/>
</dbReference>
<dbReference type="EC" id="5.4.99.-" evidence="3"/>
<dbReference type="SUPFAM" id="SSF55120">
    <property type="entry name" value="Pseudouridine synthase"/>
    <property type="match status" value="1"/>
</dbReference>
<comment type="function">
    <text evidence="3">Responsible for synthesis of pseudouridine from uracil.</text>
</comment>
<feature type="domain" description="Pseudouridine synthase RsuA/RluA-like" evidence="4">
    <location>
        <begin position="91"/>
        <end position="241"/>
    </location>
</feature>
<dbReference type="CDD" id="cd02869">
    <property type="entry name" value="PseudoU_synth_RluA_like"/>
    <property type="match status" value="1"/>
</dbReference>
<evidence type="ECO:0000259" key="4">
    <source>
        <dbReference type="Pfam" id="PF00849"/>
    </source>
</evidence>
<comment type="caution">
    <text evidence="5">The sequence shown here is derived from an EMBL/GenBank/DDBJ whole genome shotgun (WGS) entry which is preliminary data.</text>
</comment>